<organism evidence="3 4">
    <name type="scientific">Kaistia dalseonensis</name>
    <dbReference type="NCBI Taxonomy" id="410840"/>
    <lineage>
        <taxon>Bacteria</taxon>
        <taxon>Pseudomonadati</taxon>
        <taxon>Pseudomonadota</taxon>
        <taxon>Alphaproteobacteria</taxon>
        <taxon>Hyphomicrobiales</taxon>
        <taxon>Kaistiaceae</taxon>
        <taxon>Kaistia</taxon>
    </lineage>
</organism>
<name>A0ABU0HCK1_9HYPH</name>
<evidence type="ECO:0000259" key="1">
    <source>
        <dbReference type="PROSITE" id="PS50404"/>
    </source>
</evidence>
<evidence type="ECO:0000259" key="2">
    <source>
        <dbReference type="PROSITE" id="PS50405"/>
    </source>
</evidence>
<keyword evidence="4" id="KW-1185">Reference proteome</keyword>
<dbReference type="SUPFAM" id="SSF52833">
    <property type="entry name" value="Thioredoxin-like"/>
    <property type="match status" value="1"/>
</dbReference>
<dbReference type="RefSeq" id="WP_266350933.1">
    <property type="nucleotide sequence ID" value="NZ_JAPKNG010000007.1"/>
</dbReference>
<dbReference type="Pfam" id="PF13410">
    <property type="entry name" value="GST_C_2"/>
    <property type="match status" value="1"/>
</dbReference>
<dbReference type="GO" id="GO:0004364">
    <property type="term" value="F:glutathione transferase activity"/>
    <property type="evidence" value="ECO:0007669"/>
    <property type="project" value="UniProtKB-EC"/>
</dbReference>
<dbReference type="PANTHER" id="PTHR44051:SF2">
    <property type="entry name" value="HYPOTHETICAL GLUTATHIONE S-TRANSFERASE LIKE PROTEIN"/>
    <property type="match status" value="1"/>
</dbReference>
<dbReference type="PROSITE" id="PS50404">
    <property type="entry name" value="GST_NTER"/>
    <property type="match status" value="1"/>
</dbReference>
<dbReference type="InterPro" id="IPR036282">
    <property type="entry name" value="Glutathione-S-Trfase_C_sf"/>
</dbReference>
<reference evidence="3 4" key="1">
    <citation type="submission" date="2023-07" db="EMBL/GenBank/DDBJ databases">
        <title>Genomic Encyclopedia of Type Strains, Phase IV (KMG-IV): sequencing the most valuable type-strain genomes for metagenomic binning, comparative biology and taxonomic classification.</title>
        <authorList>
            <person name="Goeker M."/>
        </authorList>
    </citation>
    <scope>NUCLEOTIDE SEQUENCE [LARGE SCALE GENOMIC DNA]</scope>
    <source>
        <strain evidence="3 4">B6-8</strain>
    </source>
</reference>
<dbReference type="SUPFAM" id="SSF47616">
    <property type="entry name" value="GST C-terminal domain-like"/>
    <property type="match status" value="1"/>
</dbReference>
<feature type="domain" description="GST N-terminal" evidence="1">
    <location>
        <begin position="1"/>
        <end position="83"/>
    </location>
</feature>
<dbReference type="Proteomes" id="UP001241603">
    <property type="component" value="Unassembled WGS sequence"/>
</dbReference>
<evidence type="ECO:0000313" key="3">
    <source>
        <dbReference type="EMBL" id="MDQ0440049.1"/>
    </source>
</evidence>
<dbReference type="InterPro" id="IPR010987">
    <property type="entry name" value="Glutathione-S-Trfase_C-like"/>
</dbReference>
<dbReference type="EMBL" id="JAUSVO010000007">
    <property type="protein sequence ID" value="MDQ0440049.1"/>
    <property type="molecule type" value="Genomic_DNA"/>
</dbReference>
<dbReference type="Gene3D" id="3.40.30.10">
    <property type="entry name" value="Glutaredoxin"/>
    <property type="match status" value="1"/>
</dbReference>
<dbReference type="InterPro" id="IPR036249">
    <property type="entry name" value="Thioredoxin-like_sf"/>
</dbReference>
<dbReference type="Gene3D" id="1.20.1050.10">
    <property type="match status" value="1"/>
</dbReference>
<feature type="domain" description="GST C-terminal" evidence="2">
    <location>
        <begin position="89"/>
        <end position="209"/>
    </location>
</feature>
<dbReference type="PROSITE" id="PS50405">
    <property type="entry name" value="GST_CTER"/>
    <property type="match status" value="1"/>
</dbReference>
<dbReference type="InterPro" id="IPR040079">
    <property type="entry name" value="Glutathione_S-Trfase"/>
</dbReference>
<dbReference type="SFLD" id="SFLDS00019">
    <property type="entry name" value="Glutathione_Transferase_(cytos"/>
    <property type="match status" value="1"/>
</dbReference>
<dbReference type="Pfam" id="PF13417">
    <property type="entry name" value="GST_N_3"/>
    <property type="match status" value="1"/>
</dbReference>
<accession>A0ABU0HCK1</accession>
<protein>
    <submittedName>
        <fullName evidence="3">Glutathione S-transferase</fullName>
        <ecNumber evidence="3">2.5.1.18</ecNumber>
    </submittedName>
</protein>
<dbReference type="EC" id="2.5.1.18" evidence="3"/>
<dbReference type="SFLD" id="SFLDG00358">
    <property type="entry name" value="Main_(cytGST)"/>
    <property type="match status" value="1"/>
</dbReference>
<keyword evidence="3" id="KW-0808">Transferase</keyword>
<proteinExistence type="predicted"/>
<comment type="caution">
    <text evidence="3">The sequence shown here is derived from an EMBL/GenBank/DDBJ whole genome shotgun (WGS) entry which is preliminary data.</text>
</comment>
<dbReference type="InterPro" id="IPR004045">
    <property type="entry name" value="Glutathione_S-Trfase_N"/>
</dbReference>
<dbReference type="PANTHER" id="PTHR44051">
    <property type="entry name" value="GLUTATHIONE S-TRANSFERASE-RELATED"/>
    <property type="match status" value="1"/>
</dbReference>
<sequence>MSIVLHDYELDSESYKVRLLLSVLSIAYQKVAVNVHPGQEQRSPSYLKLNPLGTLPILVDGETVLYEAEAIIAYLAKAYDPAKSWLPDDPAAFGKVMIWLAFASRDLAAANLARLHHMLEVPADAVEVGRASRAAFRVMDDHMTKRELGGASWFVGDHPTLAEIALFPAIALSRDFGIDHDEYPALRRWMRRVRTIPGFITMPGIPDYH</sequence>
<gene>
    <name evidence="3" type="ORF">QO014_004462</name>
</gene>
<evidence type="ECO:0000313" key="4">
    <source>
        <dbReference type="Proteomes" id="UP001241603"/>
    </source>
</evidence>